<dbReference type="AlphaFoldDB" id="A0AAD7RBC6"/>
<evidence type="ECO:0000256" key="1">
    <source>
        <dbReference type="SAM" id="MobiDB-lite"/>
    </source>
</evidence>
<reference evidence="2" key="1">
    <citation type="journal article" date="2023" name="Science">
        <title>Genome structures resolve the early diversification of teleost fishes.</title>
        <authorList>
            <person name="Parey E."/>
            <person name="Louis A."/>
            <person name="Montfort J."/>
            <person name="Bouchez O."/>
            <person name="Roques C."/>
            <person name="Iampietro C."/>
            <person name="Lluch J."/>
            <person name="Castinel A."/>
            <person name="Donnadieu C."/>
            <person name="Desvignes T."/>
            <person name="Floi Bucao C."/>
            <person name="Jouanno E."/>
            <person name="Wen M."/>
            <person name="Mejri S."/>
            <person name="Dirks R."/>
            <person name="Jansen H."/>
            <person name="Henkel C."/>
            <person name="Chen W.J."/>
            <person name="Zahm M."/>
            <person name="Cabau C."/>
            <person name="Klopp C."/>
            <person name="Thompson A.W."/>
            <person name="Robinson-Rechavi M."/>
            <person name="Braasch I."/>
            <person name="Lecointre G."/>
            <person name="Bobe J."/>
            <person name="Postlethwait J.H."/>
            <person name="Berthelot C."/>
            <person name="Roest Crollius H."/>
            <person name="Guiguen Y."/>
        </authorList>
    </citation>
    <scope>NUCLEOTIDE SEQUENCE</scope>
    <source>
        <strain evidence="2">NC1722</strain>
    </source>
</reference>
<evidence type="ECO:0000313" key="2">
    <source>
        <dbReference type="EMBL" id="KAJ8373359.1"/>
    </source>
</evidence>
<comment type="caution">
    <text evidence="2">The sequence shown here is derived from an EMBL/GenBank/DDBJ whole genome shotgun (WGS) entry which is preliminary data.</text>
</comment>
<proteinExistence type="predicted"/>
<organism evidence="2 3">
    <name type="scientific">Aldrovandia affinis</name>
    <dbReference type="NCBI Taxonomy" id="143900"/>
    <lineage>
        <taxon>Eukaryota</taxon>
        <taxon>Metazoa</taxon>
        <taxon>Chordata</taxon>
        <taxon>Craniata</taxon>
        <taxon>Vertebrata</taxon>
        <taxon>Euteleostomi</taxon>
        <taxon>Actinopterygii</taxon>
        <taxon>Neopterygii</taxon>
        <taxon>Teleostei</taxon>
        <taxon>Notacanthiformes</taxon>
        <taxon>Halosauridae</taxon>
        <taxon>Aldrovandia</taxon>
    </lineage>
</organism>
<evidence type="ECO:0000313" key="3">
    <source>
        <dbReference type="Proteomes" id="UP001221898"/>
    </source>
</evidence>
<gene>
    <name evidence="2" type="ORF">AAFF_G00266030</name>
</gene>
<dbReference type="Proteomes" id="UP001221898">
    <property type="component" value="Unassembled WGS sequence"/>
</dbReference>
<feature type="region of interest" description="Disordered" evidence="1">
    <location>
        <begin position="1"/>
        <end position="30"/>
    </location>
</feature>
<keyword evidence="3" id="KW-1185">Reference proteome</keyword>
<accession>A0AAD7RBC6</accession>
<feature type="region of interest" description="Disordered" evidence="1">
    <location>
        <begin position="51"/>
        <end position="92"/>
    </location>
</feature>
<dbReference type="EMBL" id="JAINUG010000364">
    <property type="protein sequence ID" value="KAJ8373359.1"/>
    <property type="molecule type" value="Genomic_DNA"/>
</dbReference>
<name>A0AAD7RBC6_9TELE</name>
<sequence length="92" mass="9464">MNTGARSGGWSHDGGRAERRPGKAGGESGPSCHVLVRSCASQTRLCGVWPVGAAESGETGSARHRDPTVIRSEPPPPVAPPGTSEVMRLPPP</sequence>
<protein>
    <submittedName>
        <fullName evidence="2">Uncharacterized protein</fullName>
    </submittedName>
</protein>